<sequence>MIDEREERRGEERREEKKRGYCNNDRCSQPFSSSNLRTRVGRMRSCSALQHLQVVVDVIVVIASIGLDQGSRLEVRTISNFVQVSDGAIQRLEAYVRVEARYELGDTRKDGMELLAGFEFHAK</sequence>
<dbReference type="InParanoid" id="A0A0H2RQJ6"/>
<organism evidence="2 3">
    <name type="scientific">Schizopora paradoxa</name>
    <dbReference type="NCBI Taxonomy" id="27342"/>
    <lineage>
        <taxon>Eukaryota</taxon>
        <taxon>Fungi</taxon>
        <taxon>Dikarya</taxon>
        <taxon>Basidiomycota</taxon>
        <taxon>Agaricomycotina</taxon>
        <taxon>Agaricomycetes</taxon>
        <taxon>Hymenochaetales</taxon>
        <taxon>Schizoporaceae</taxon>
        <taxon>Schizopora</taxon>
    </lineage>
</organism>
<gene>
    <name evidence="2" type="ORF">SCHPADRAFT_340630</name>
</gene>
<dbReference type="EMBL" id="KQ085952">
    <property type="protein sequence ID" value="KLO13887.1"/>
    <property type="molecule type" value="Genomic_DNA"/>
</dbReference>
<protein>
    <submittedName>
        <fullName evidence="2">Uncharacterized protein</fullName>
    </submittedName>
</protein>
<dbReference type="AlphaFoldDB" id="A0A0H2RQJ6"/>
<evidence type="ECO:0000313" key="3">
    <source>
        <dbReference type="Proteomes" id="UP000053477"/>
    </source>
</evidence>
<feature type="compositionally biased region" description="Basic and acidic residues" evidence="1">
    <location>
        <begin position="1"/>
        <end position="19"/>
    </location>
</feature>
<accession>A0A0H2RQJ6</accession>
<proteinExistence type="predicted"/>
<evidence type="ECO:0000256" key="1">
    <source>
        <dbReference type="SAM" id="MobiDB-lite"/>
    </source>
</evidence>
<reference evidence="2 3" key="1">
    <citation type="submission" date="2015-04" db="EMBL/GenBank/DDBJ databases">
        <title>Complete genome sequence of Schizopora paradoxa KUC8140, a cosmopolitan wood degrader in East Asia.</title>
        <authorList>
            <consortium name="DOE Joint Genome Institute"/>
            <person name="Min B."/>
            <person name="Park H."/>
            <person name="Jang Y."/>
            <person name="Kim J.-J."/>
            <person name="Kim K.H."/>
            <person name="Pangilinan J."/>
            <person name="Lipzen A."/>
            <person name="Riley R."/>
            <person name="Grigoriev I.V."/>
            <person name="Spatafora J.W."/>
            <person name="Choi I.-G."/>
        </authorList>
    </citation>
    <scope>NUCLEOTIDE SEQUENCE [LARGE SCALE GENOMIC DNA]</scope>
    <source>
        <strain evidence="2 3">KUC8140</strain>
    </source>
</reference>
<feature type="region of interest" description="Disordered" evidence="1">
    <location>
        <begin position="1"/>
        <end position="24"/>
    </location>
</feature>
<keyword evidence="3" id="KW-1185">Reference proteome</keyword>
<name>A0A0H2RQJ6_9AGAM</name>
<evidence type="ECO:0000313" key="2">
    <source>
        <dbReference type="EMBL" id="KLO13887.1"/>
    </source>
</evidence>
<dbReference type="Proteomes" id="UP000053477">
    <property type="component" value="Unassembled WGS sequence"/>
</dbReference>